<evidence type="ECO:0000256" key="1">
    <source>
        <dbReference type="ARBA" id="ARBA00004123"/>
    </source>
</evidence>
<feature type="region of interest" description="Disordered" evidence="15">
    <location>
        <begin position="216"/>
        <end position="240"/>
    </location>
</feature>
<dbReference type="Gene3D" id="6.10.140.1250">
    <property type="match status" value="1"/>
</dbReference>
<comment type="function">
    <text evidence="11">Recruits TFIIH to the initiation complex and stimulates the RNA polymerase II C-terminal domain kinase and DNA-dependent ATPase activities of TFIIH. Both TFIIH and TFIIE are required for promoter clearance by RNA polymerase.</text>
</comment>
<keyword evidence="7" id="KW-0007">Acetylation</keyword>
<keyword evidence="6" id="KW-0862">Zinc</keyword>
<evidence type="ECO:0000256" key="11">
    <source>
        <dbReference type="ARBA" id="ARBA00025581"/>
    </source>
</evidence>
<gene>
    <name evidence="17" type="ORF">EGW08_021183</name>
</gene>
<evidence type="ECO:0000259" key="16">
    <source>
        <dbReference type="PROSITE" id="PS51344"/>
    </source>
</evidence>
<dbReference type="PANTHER" id="PTHR13097">
    <property type="entry name" value="TRANSCRIPTION INITIATION FACTOR IIE, ALPHA SUBUNIT"/>
    <property type="match status" value="1"/>
</dbReference>
<keyword evidence="3" id="KW-0597">Phosphoprotein</keyword>
<evidence type="ECO:0000256" key="7">
    <source>
        <dbReference type="ARBA" id="ARBA00022990"/>
    </source>
</evidence>
<keyword evidence="5" id="KW-0863">Zinc-finger</keyword>
<dbReference type="InterPro" id="IPR039997">
    <property type="entry name" value="TFE"/>
</dbReference>
<feature type="compositionally biased region" description="Low complexity" evidence="15">
    <location>
        <begin position="321"/>
        <end position="338"/>
    </location>
</feature>
<dbReference type="PANTHER" id="PTHR13097:SF7">
    <property type="entry name" value="GENERAL TRANSCRIPTION FACTOR IIE SUBUNIT 1"/>
    <property type="match status" value="1"/>
</dbReference>
<evidence type="ECO:0000256" key="3">
    <source>
        <dbReference type="ARBA" id="ARBA00022553"/>
    </source>
</evidence>
<evidence type="ECO:0000256" key="10">
    <source>
        <dbReference type="ARBA" id="ARBA00023242"/>
    </source>
</evidence>
<keyword evidence="9" id="KW-0804">Transcription</keyword>
<dbReference type="InterPro" id="IPR024550">
    <property type="entry name" value="TFIIEa/SarR/Rpc3_HTH_dom"/>
</dbReference>
<dbReference type="GO" id="GO:0006367">
    <property type="term" value="P:transcription initiation at RNA polymerase II promoter"/>
    <property type="evidence" value="ECO:0007669"/>
    <property type="project" value="InterPro"/>
</dbReference>
<dbReference type="InterPro" id="IPR021600">
    <property type="entry name" value="TFIIE_asu_C"/>
</dbReference>
<dbReference type="SMART" id="SM00531">
    <property type="entry name" value="TFIIE"/>
    <property type="match status" value="1"/>
</dbReference>
<sequence length="412" mass="46658">MEGSEALLTSVPEELKRLVRLIVRGFYSMEHAVIIDMLVRHPCVKEDDLSELLKLEKKHLRAILNMLKVDRFLKSKMRMETDSENRTTKHTYYYINYSVFVNVVKYKLDHMRRKIETDERDNTSRSSFVCPGCRKTYTDYEVKQLLDFNTGELVCTFCQSTVEEDESSVPRQDARTLLARFNEQIQPVVELLRVLEDVRLAPELLEPEPTDIRKFLSRNKDSSNSRSREGDRTAWSGDASRNVGFGFSENRVTIVMDEENSGKVEKKEQPLWMTKSTIDGATANSSAILEVKGPEPDKRGRAANGASDAILQALLVHEPQSGPSSSSAPSLHSALRRASSGDDSDAETAAKNGDELEEMDSEEEDDDGPMVSIGSERVPYNSITSEMVASMTPLEKEEYIRIGQQLYENMYD</sequence>
<dbReference type="OrthoDB" id="361102at2759"/>
<evidence type="ECO:0000256" key="5">
    <source>
        <dbReference type="ARBA" id="ARBA00022771"/>
    </source>
</evidence>
<keyword evidence="10" id="KW-0539">Nucleus</keyword>
<dbReference type="AlphaFoldDB" id="A0A3S0Z5D7"/>
<reference evidence="17 18" key="1">
    <citation type="submission" date="2019-01" db="EMBL/GenBank/DDBJ databases">
        <title>A draft genome assembly of the solar-powered sea slug Elysia chlorotica.</title>
        <authorList>
            <person name="Cai H."/>
            <person name="Li Q."/>
            <person name="Fang X."/>
            <person name="Li J."/>
            <person name="Curtis N.E."/>
            <person name="Altenburger A."/>
            <person name="Shibata T."/>
            <person name="Feng M."/>
            <person name="Maeda T."/>
            <person name="Schwartz J.A."/>
            <person name="Shigenobu S."/>
            <person name="Lundholm N."/>
            <person name="Nishiyama T."/>
            <person name="Yang H."/>
            <person name="Hasebe M."/>
            <person name="Li S."/>
            <person name="Pierce S.K."/>
            <person name="Wang J."/>
        </authorList>
    </citation>
    <scope>NUCLEOTIDE SEQUENCE [LARGE SCALE GENOMIC DNA]</scope>
    <source>
        <strain evidence="17">EC2010</strain>
        <tissue evidence="17">Whole organism of an adult</tissue>
    </source>
</reference>
<comment type="subcellular location">
    <subcellularLocation>
        <location evidence="1">Nucleus</location>
    </subcellularLocation>
</comment>
<keyword evidence="8" id="KW-0805">Transcription regulation</keyword>
<dbReference type="Pfam" id="PF11521">
    <property type="entry name" value="TFIIE-A_C"/>
    <property type="match status" value="1"/>
</dbReference>
<evidence type="ECO:0000256" key="12">
    <source>
        <dbReference type="ARBA" id="ARBA00065242"/>
    </source>
</evidence>
<dbReference type="GO" id="GO:0005673">
    <property type="term" value="C:transcription factor TFIIE complex"/>
    <property type="evidence" value="ECO:0007669"/>
    <property type="project" value="TreeGrafter"/>
</dbReference>
<evidence type="ECO:0000256" key="15">
    <source>
        <dbReference type="SAM" id="MobiDB-lite"/>
    </source>
</evidence>
<dbReference type="InterPro" id="IPR017919">
    <property type="entry name" value="TFIIE/TFIIEa_HTH"/>
</dbReference>
<dbReference type="Gene3D" id="3.30.40.10">
    <property type="entry name" value="Zinc/RING finger domain, C3HC4 (zinc finger)"/>
    <property type="match status" value="1"/>
</dbReference>
<name>A0A3S0Z5D7_ELYCH</name>
<comment type="caution">
    <text evidence="17">The sequence shown here is derived from an EMBL/GenBank/DDBJ whole genome shotgun (WGS) entry which is preliminary data.</text>
</comment>
<protein>
    <recommendedName>
        <fullName evidence="13">General transcription factor IIE subunit 1</fullName>
    </recommendedName>
    <alternativeName>
        <fullName evidence="14">Transcription initiation factor IIE subunit alpha</fullName>
    </alternativeName>
</protein>
<feature type="compositionally biased region" description="Acidic residues" evidence="15">
    <location>
        <begin position="355"/>
        <end position="368"/>
    </location>
</feature>
<proteinExistence type="inferred from homology"/>
<dbReference type="Proteomes" id="UP000271974">
    <property type="component" value="Unassembled WGS sequence"/>
</dbReference>
<evidence type="ECO:0000256" key="14">
    <source>
        <dbReference type="ARBA" id="ARBA00080958"/>
    </source>
</evidence>
<dbReference type="Pfam" id="PF02002">
    <property type="entry name" value="TFIIE_alpha"/>
    <property type="match status" value="1"/>
</dbReference>
<dbReference type="FunFam" id="3.30.40.10:FF:000087">
    <property type="entry name" value="General transcription factor IIE subunit 1"/>
    <property type="match status" value="1"/>
</dbReference>
<dbReference type="GO" id="GO:0008270">
    <property type="term" value="F:zinc ion binding"/>
    <property type="evidence" value="ECO:0007669"/>
    <property type="project" value="UniProtKB-KW"/>
</dbReference>
<evidence type="ECO:0000256" key="8">
    <source>
        <dbReference type="ARBA" id="ARBA00023015"/>
    </source>
</evidence>
<feature type="domain" description="HTH TFE/IIEalpha-type" evidence="16">
    <location>
        <begin position="15"/>
        <end position="105"/>
    </location>
</feature>
<evidence type="ECO:0000313" key="18">
    <source>
        <dbReference type="Proteomes" id="UP000271974"/>
    </source>
</evidence>
<evidence type="ECO:0000256" key="4">
    <source>
        <dbReference type="ARBA" id="ARBA00022723"/>
    </source>
</evidence>
<accession>A0A3S0Z5D7</accession>
<keyword evidence="18" id="KW-1185">Reference proteome</keyword>
<keyword evidence="4" id="KW-0479">Metal-binding</keyword>
<feature type="compositionally biased region" description="Basic and acidic residues" evidence="15">
    <location>
        <begin position="216"/>
        <end position="232"/>
    </location>
</feature>
<evidence type="ECO:0000256" key="9">
    <source>
        <dbReference type="ARBA" id="ARBA00023163"/>
    </source>
</evidence>
<feature type="region of interest" description="Disordered" evidence="15">
    <location>
        <begin position="319"/>
        <end position="378"/>
    </location>
</feature>
<dbReference type="InterPro" id="IPR013083">
    <property type="entry name" value="Znf_RING/FYVE/PHD"/>
</dbReference>
<evidence type="ECO:0000256" key="13">
    <source>
        <dbReference type="ARBA" id="ARBA00073913"/>
    </source>
</evidence>
<comment type="similarity">
    <text evidence="2">Belongs to the TFIIE alpha subunit family.</text>
</comment>
<dbReference type="PROSITE" id="PS51344">
    <property type="entry name" value="HTH_TFE_IIE"/>
    <property type="match status" value="1"/>
</dbReference>
<dbReference type="EMBL" id="RQTK01001279">
    <property type="protein sequence ID" value="RUS71059.1"/>
    <property type="molecule type" value="Genomic_DNA"/>
</dbReference>
<evidence type="ECO:0000256" key="2">
    <source>
        <dbReference type="ARBA" id="ARBA00008947"/>
    </source>
</evidence>
<organism evidence="17 18">
    <name type="scientific">Elysia chlorotica</name>
    <name type="common">Eastern emerald elysia</name>
    <name type="synonym">Sea slug</name>
    <dbReference type="NCBI Taxonomy" id="188477"/>
    <lineage>
        <taxon>Eukaryota</taxon>
        <taxon>Metazoa</taxon>
        <taxon>Spiralia</taxon>
        <taxon>Lophotrochozoa</taxon>
        <taxon>Mollusca</taxon>
        <taxon>Gastropoda</taxon>
        <taxon>Heterobranchia</taxon>
        <taxon>Euthyneura</taxon>
        <taxon>Panpulmonata</taxon>
        <taxon>Sacoglossa</taxon>
        <taxon>Placobranchoidea</taxon>
        <taxon>Plakobranchidae</taxon>
        <taxon>Elysia</taxon>
    </lineage>
</organism>
<evidence type="ECO:0000313" key="17">
    <source>
        <dbReference type="EMBL" id="RUS71059.1"/>
    </source>
</evidence>
<dbReference type="STRING" id="188477.A0A3S0Z5D7"/>
<evidence type="ECO:0000256" key="6">
    <source>
        <dbReference type="ARBA" id="ARBA00022833"/>
    </source>
</evidence>
<dbReference type="InterPro" id="IPR002853">
    <property type="entry name" value="TFIIE_asu"/>
</dbReference>
<dbReference type="SUPFAM" id="SSF57783">
    <property type="entry name" value="Zinc beta-ribbon"/>
    <property type="match status" value="1"/>
</dbReference>
<comment type="subunit">
    <text evidence="12">Tetramer of two alpha and two beta chains. Interacts with TAF6/TAFII80. Interacts with ATF7IP. Interacts with SND1. Part of TBP-based Pol II pre-initiation complex (PIC), in which Pol II core assembles with general transcription factors and other specific initiation factors including GTF2E1, GTF2E2, GTF2F1, GTF2F2, TCEA1, ERCC2, ERCC3, GTF2H2, GTF2H3, GTF2H4, GTF2H5, GTF2A1, GTF2A2, GTF2B and TBP; this large multi-subunit PIC complex mediates DNA unwinding and targets Pol II core to the transcription start site where the first phosphodiester bond forms.</text>
</comment>